<protein>
    <submittedName>
        <fullName evidence="2">Uncharacterized protein</fullName>
    </submittedName>
</protein>
<feature type="compositionally biased region" description="Polar residues" evidence="1">
    <location>
        <begin position="51"/>
        <end position="60"/>
    </location>
</feature>
<sequence length="1705" mass="189908">MPLWAKAPSGSRTAPSPSSESESYYTDDESWSGEEYYHEDDQEDGQERRGPSSTRVQNGSIAPRGPKQGNFYGIPSGGKPQQQTSKEHGPRVVERDRIGERENSNDWQPEPARPRPTDRHHSSTKHRVAPPPSPPRPVWLQNLGRANSYISDSRRNVSRSGNYWDQADHEGQEQRNRSLVTVRPFSGARRKQPQEQPTAQPSRRQPLTDRTNQGSSEPQPSETPPAHQPRGESRKAQSRKDIRGPEPRPHPYEHVPVYLQDLSSTARETVSQNTEHSDTGDKDEVSQQASLNIYERPVDLVHDPSQSTKNMSVRLEFDVEEDWDTDLEEFCRFRRLGRFKDAQDYFDQNLERYSTIPYIRVQYAEMLISSGNFKLFRDLRLLPEFLPPVGEESLDELNRGKLAANYALLDLLSQRHFPDYVQTAWRIVENTLKALSAEQVMGSTEIQLLSLCLRVLYRLEICTHEGILDVAKIYAKYLFDWSRLYREIAAEDCIWDVRDLLVASTSVFGWHDTSTMFFGTSYLPKIMDLISNDWIRPNYDEPSTLGLLDLFTSLILQDHGKEMAVRNHLLLEYATLFARSIRDHDEGLMRSRPYLQWLLAKSVLEITAVPERPDGIRLKDFNGLEIRHKNGIHLPIYVPKDGSARPSWDMFFTRSTPTQRHTAEVAVATAEAIGDYTLKAEALKVLILLSQTPGRSMADLCRLQLEVQGDTEGYLATRLSSYLLLNEPNELDRLGTNPTDFNPSSNETCENATLRWAGVILPAQILLHHEIREGDDRPILQYEELSELMKTAFNMCRPKLPSYIIDFARQKLQLEAPPAIPMPMLALSNFKDDKSEADKPDNGAIMDIASNVDDIPRYNPFINGSSPGAGYQQQTGHPYRTYPALNANYPFLNPQDLSNQYPNYPIAYGQSQIPYTSNVTPYVGAYPWVQGPGPSNTTGAPNPFDYYTPPPPPPPPPSGPGTSPQDDRGDHPQKAPDGIWPNVEVAGWPPTWQQDAQRLANTRPPPSTEDEAETAKAKGDQSQAVGASPATADKVSQWLFPGSNGAPTKNDLNRQATTPPAVPAAPATTAPTAKNVAPENAVPASETKGSTSNEKPMPTVLEPNTTSTESDVSNANEGNPAPNTGIRRRHTVDVLPERNRNKMNRTVHFPDRGIPEENNTLGGPEAEHSGNGQGNSLNEKPSLSVEEGLPTLSFPPELLQGHKLTVILDNKEDPQKVKAYVIDGEGVHETPVVRPTAGEQHRSRTKIHVKSGSYEVADAESQSGGSTVKVNRSRSKDKGKARDTGQVSPGYQEEGAKEETARHGTVRPHVVLDDFINHPPHEKLPKPSRRNSGFGGPAVEGPSRRQSMSKSRPGKEEQDKLPKSASKRAKKAAQRFSALGPAPSPPPSPPPSGMSRPPPDEPLYASDANLDTGVISEDEVGAISENEMGVSDLDNDEEDYGHQDKDKNQDEKVQDQTQGQDRKQNQGQAPVQDQGHDQKQDREQGQSQNQEQKERQYYNQDPDQQQKEELGEGIRVYASDSIKDTTPTPATEPSAPSPPSHVTRTRVNNLHDHENTGEDWEIHSIDGDEGVAAGEGQSPEAVIEILSDEDEDENEDEEAARKEVEQMLNDMQTARKRRQEADRAEEEWLKGRLERLAAKGVEKETKEKGKGKAAEVVEEPESILSTTGGEETGEDTSPRSPLRSLKRKKRGIKRLAEFVKGASSG</sequence>
<reference evidence="2" key="1">
    <citation type="journal article" date="2023" name="Mol. Phylogenet. Evol.">
        <title>Genome-scale phylogeny and comparative genomics of the fungal order Sordariales.</title>
        <authorList>
            <person name="Hensen N."/>
            <person name="Bonometti L."/>
            <person name="Westerberg I."/>
            <person name="Brannstrom I.O."/>
            <person name="Guillou S."/>
            <person name="Cros-Aarteil S."/>
            <person name="Calhoun S."/>
            <person name="Haridas S."/>
            <person name="Kuo A."/>
            <person name="Mondo S."/>
            <person name="Pangilinan J."/>
            <person name="Riley R."/>
            <person name="LaButti K."/>
            <person name="Andreopoulos B."/>
            <person name="Lipzen A."/>
            <person name="Chen C."/>
            <person name="Yan M."/>
            <person name="Daum C."/>
            <person name="Ng V."/>
            <person name="Clum A."/>
            <person name="Steindorff A."/>
            <person name="Ohm R.A."/>
            <person name="Martin F."/>
            <person name="Silar P."/>
            <person name="Natvig D.O."/>
            <person name="Lalanne C."/>
            <person name="Gautier V."/>
            <person name="Ament-Velasquez S.L."/>
            <person name="Kruys A."/>
            <person name="Hutchinson M.I."/>
            <person name="Powell A.J."/>
            <person name="Barry K."/>
            <person name="Miller A.N."/>
            <person name="Grigoriev I.V."/>
            <person name="Debuchy R."/>
            <person name="Gladieux P."/>
            <person name="Hiltunen Thoren M."/>
            <person name="Johannesson H."/>
        </authorList>
    </citation>
    <scope>NUCLEOTIDE SEQUENCE</scope>
    <source>
        <strain evidence="2">CBS 892.96</strain>
    </source>
</reference>
<feature type="region of interest" description="Disordered" evidence="1">
    <location>
        <begin position="1640"/>
        <end position="1688"/>
    </location>
</feature>
<feature type="compositionally biased region" description="Basic and acidic residues" evidence="1">
    <location>
        <begin position="1474"/>
        <end position="1484"/>
    </location>
</feature>
<reference evidence="2" key="2">
    <citation type="submission" date="2023-05" db="EMBL/GenBank/DDBJ databases">
        <authorList>
            <consortium name="Lawrence Berkeley National Laboratory"/>
            <person name="Steindorff A."/>
            <person name="Hensen N."/>
            <person name="Bonometti L."/>
            <person name="Westerberg I."/>
            <person name="Brannstrom I.O."/>
            <person name="Guillou S."/>
            <person name="Cros-Aarteil S."/>
            <person name="Calhoun S."/>
            <person name="Haridas S."/>
            <person name="Kuo A."/>
            <person name="Mondo S."/>
            <person name="Pangilinan J."/>
            <person name="Riley R."/>
            <person name="Labutti K."/>
            <person name="Andreopoulos B."/>
            <person name="Lipzen A."/>
            <person name="Chen C."/>
            <person name="Yanf M."/>
            <person name="Daum C."/>
            <person name="Ng V."/>
            <person name="Clum A."/>
            <person name="Ohm R."/>
            <person name="Martin F."/>
            <person name="Silar P."/>
            <person name="Natvig D."/>
            <person name="Lalanne C."/>
            <person name="Gautier V."/>
            <person name="Ament-Velasquez S.L."/>
            <person name="Kruys A."/>
            <person name="Hutchinson M.I."/>
            <person name="Powell A.J."/>
            <person name="Barry K."/>
            <person name="Miller A.N."/>
            <person name="Grigoriev I.V."/>
            <person name="Debuchy R."/>
            <person name="Gladieux P."/>
            <person name="Thoren M.H."/>
            <person name="Johannesson H."/>
        </authorList>
    </citation>
    <scope>NUCLEOTIDE SEQUENCE</scope>
    <source>
        <strain evidence="2">CBS 892.96</strain>
    </source>
</reference>
<evidence type="ECO:0000313" key="2">
    <source>
        <dbReference type="EMBL" id="KAK4178608.1"/>
    </source>
</evidence>
<feature type="compositionally biased region" description="Basic and acidic residues" evidence="1">
    <location>
        <begin position="965"/>
        <end position="974"/>
    </location>
</feature>
<accession>A0AAN6WAY0</accession>
<feature type="compositionally biased region" description="Low complexity" evidence="1">
    <location>
        <begin position="1056"/>
        <end position="1073"/>
    </location>
</feature>
<feature type="compositionally biased region" description="Polar residues" evidence="1">
    <location>
        <begin position="194"/>
        <end position="220"/>
    </location>
</feature>
<feature type="region of interest" description="Disordered" evidence="1">
    <location>
        <begin position="1227"/>
        <end position="1603"/>
    </location>
</feature>
<feature type="compositionally biased region" description="Polar residues" evidence="1">
    <location>
        <begin position="1260"/>
        <end position="1270"/>
    </location>
</feature>
<feature type="compositionally biased region" description="Basic and acidic residues" evidence="1">
    <location>
        <begin position="85"/>
        <end position="104"/>
    </location>
</feature>
<feature type="compositionally biased region" description="Pro residues" evidence="1">
    <location>
        <begin position="948"/>
        <end position="959"/>
    </location>
</feature>
<feature type="compositionally biased region" description="Low complexity" evidence="1">
    <location>
        <begin position="7"/>
        <end position="24"/>
    </location>
</feature>
<feature type="compositionally biased region" description="Basic and acidic residues" evidence="1">
    <location>
        <begin position="275"/>
        <end position="285"/>
    </location>
</feature>
<keyword evidence="3" id="KW-1185">Reference proteome</keyword>
<dbReference type="Proteomes" id="UP001302321">
    <property type="component" value="Unassembled WGS sequence"/>
</dbReference>
<dbReference type="EMBL" id="MU866134">
    <property type="protein sequence ID" value="KAK4178608.1"/>
    <property type="molecule type" value="Genomic_DNA"/>
</dbReference>
<organism evidence="2 3">
    <name type="scientific">Triangularia setosa</name>
    <dbReference type="NCBI Taxonomy" id="2587417"/>
    <lineage>
        <taxon>Eukaryota</taxon>
        <taxon>Fungi</taxon>
        <taxon>Dikarya</taxon>
        <taxon>Ascomycota</taxon>
        <taxon>Pezizomycotina</taxon>
        <taxon>Sordariomycetes</taxon>
        <taxon>Sordariomycetidae</taxon>
        <taxon>Sordariales</taxon>
        <taxon>Podosporaceae</taxon>
        <taxon>Triangularia</taxon>
    </lineage>
</organism>
<feature type="compositionally biased region" description="Acidic residues" evidence="1">
    <location>
        <begin position="25"/>
        <end position="44"/>
    </location>
</feature>
<feature type="region of interest" description="Disordered" evidence="1">
    <location>
        <begin position="1"/>
        <end position="285"/>
    </location>
</feature>
<evidence type="ECO:0000313" key="3">
    <source>
        <dbReference type="Proteomes" id="UP001302321"/>
    </source>
</evidence>
<feature type="compositionally biased region" description="Basic and acidic residues" evidence="1">
    <location>
        <begin position="112"/>
        <end position="121"/>
    </location>
</feature>
<proteinExistence type="predicted"/>
<feature type="region of interest" description="Disordered" evidence="1">
    <location>
        <begin position="934"/>
        <end position="1196"/>
    </location>
</feature>
<feature type="compositionally biased region" description="Basic and acidic residues" evidence="1">
    <location>
        <begin position="1440"/>
        <end position="1464"/>
    </location>
</feature>
<evidence type="ECO:0000256" key="1">
    <source>
        <dbReference type="SAM" id="MobiDB-lite"/>
    </source>
</evidence>
<feature type="compositionally biased region" description="Pro residues" evidence="1">
    <location>
        <begin position="1382"/>
        <end position="1401"/>
    </location>
</feature>
<feature type="compositionally biased region" description="Polar residues" evidence="1">
    <location>
        <begin position="1102"/>
        <end position="1117"/>
    </location>
</feature>
<feature type="compositionally biased region" description="Basic and acidic residues" evidence="1">
    <location>
        <begin position="166"/>
        <end position="176"/>
    </location>
</feature>
<feature type="compositionally biased region" description="Polar residues" evidence="1">
    <location>
        <begin position="991"/>
        <end position="1000"/>
    </location>
</feature>
<feature type="compositionally biased region" description="Basic and acidic residues" evidence="1">
    <location>
        <begin position="1353"/>
        <end position="1362"/>
    </location>
</feature>
<feature type="compositionally biased region" description="Basic and acidic residues" evidence="1">
    <location>
        <begin position="1131"/>
        <end position="1140"/>
    </location>
</feature>
<feature type="compositionally biased region" description="Polar residues" evidence="1">
    <location>
        <begin position="261"/>
        <end position="274"/>
    </location>
</feature>
<feature type="compositionally biased region" description="Basic and acidic residues" evidence="1">
    <location>
        <begin position="1274"/>
        <end position="1283"/>
    </location>
</feature>
<feature type="compositionally biased region" description="Basic and acidic residues" evidence="1">
    <location>
        <begin position="229"/>
        <end position="253"/>
    </location>
</feature>
<feature type="compositionally biased region" description="Low complexity" evidence="1">
    <location>
        <begin position="1525"/>
        <end position="1534"/>
    </location>
</feature>
<name>A0AAN6WAY0_9PEZI</name>
<feature type="compositionally biased region" description="Basic and acidic residues" evidence="1">
    <location>
        <begin position="1549"/>
        <end position="1566"/>
    </location>
</feature>
<comment type="caution">
    <text evidence="2">The sequence shown here is derived from an EMBL/GenBank/DDBJ whole genome shotgun (WGS) entry which is preliminary data.</text>
</comment>
<feature type="compositionally biased region" description="Basic and acidic residues" evidence="1">
    <location>
        <begin position="1310"/>
        <end position="1325"/>
    </location>
</feature>
<feature type="compositionally biased region" description="Acidic residues" evidence="1">
    <location>
        <begin position="1586"/>
        <end position="1598"/>
    </location>
</feature>
<gene>
    <name evidence="2" type="ORF">QBC36DRAFT_324380</name>
</gene>
<feature type="compositionally biased region" description="Basic and acidic residues" evidence="1">
    <location>
        <begin position="1640"/>
        <end position="1655"/>
    </location>
</feature>